<sequence length="456" mass="53051">MFHFKVIKWRERALPMHLIGYSFILGCIHASNVVNDLQRRLYYESMIDLDTVIFLMEVNQMNENECKELVQDVVLPMRYFLVNVFSGKAGGASLIGEKNKDRKFVNDEDDPEITKRKTELETKEIQNIKSNFEKNEKSRKDKRNRNGTNINETLMEILKATSNFSLKVKSKFSAIDKSLERRNRYFEFDQSQIAKYLFNAAHQKLMKDLETFLQDNSASSSNPKKSSVRELLSIKDANKKDLKYFQMIETIEKAVVETDNIVKIKQREENEFTLVFGQQMKQDEVKALKMSFNLGSTFLTPGLYLSISKALMISEKSVFVEKMTNIMLKPILTLTNTSSIGADTEKKENVLNFLKDVVSRAPSKYTDEIDGAFKARSTILDKFLRDDKDELKERKMMQIDTVLEKRNKELLSKIESMRAEHFKDFLVLNQEIVNVYIRFLNSNSTTDRSKLSAYFK</sequence>
<dbReference type="EMBL" id="JH993901">
    <property type="protein sequence ID" value="ELQ75939.1"/>
    <property type="molecule type" value="Genomic_DNA"/>
</dbReference>
<dbReference type="InParanoid" id="L7JWY1"/>
<evidence type="ECO:0000313" key="1">
    <source>
        <dbReference type="EMBL" id="ELQ75939.1"/>
    </source>
</evidence>
<keyword evidence="2" id="KW-1185">Reference proteome</keyword>
<accession>L7JWY1</accession>
<dbReference type="OrthoDB" id="2194817at2759"/>
<name>L7JWY1_TRAHO</name>
<dbReference type="VEuPathDB" id="MicrosporidiaDB:THOM_1106"/>
<dbReference type="OMA" id="TVIFLME"/>
<reference evidence="1 2" key="1">
    <citation type="journal article" date="2012" name="PLoS Pathog.">
        <title>The genome of the obligate intracellular parasite Trachipleistophora hominis: new insights into microsporidian genome dynamics and reductive evolution.</title>
        <authorList>
            <person name="Heinz E."/>
            <person name="Williams T.A."/>
            <person name="Nakjang S."/>
            <person name="Noel C.J."/>
            <person name="Swan D.C."/>
            <person name="Goldberg A.V."/>
            <person name="Harris S.R."/>
            <person name="Weinmaier T."/>
            <person name="Markert S."/>
            <person name="Becher D."/>
            <person name="Bernhardt J."/>
            <person name="Dagan T."/>
            <person name="Hacker C."/>
            <person name="Lucocq J.M."/>
            <person name="Schweder T."/>
            <person name="Rattei T."/>
            <person name="Hall N."/>
            <person name="Hirt R.P."/>
            <person name="Embley T.M."/>
        </authorList>
    </citation>
    <scope>NUCLEOTIDE SEQUENCE [LARGE SCALE GENOMIC DNA]</scope>
</reference>
<dbReference type="PROSITE" id="PS51257">
    <property type="entry name" value="PROKAR_LIPOPROTEIN"/>
    <property type="match status" value="1"/>
</dbReference>
<protein>
    <submittedName>
        <fullName evidence="1">Uncharacterized protein</fullName>
    </submittedName>
</protein>
<evidence type="ECO:0000313" key="2">
    <source>
        <dbReference type="Proteomes" id="UP000011185"/>
    </source>
</evidence>
<dbReference type="Proteomes" id="UP000011185">
    <property type="component" value="Unassembled WGS sequence"/>
</dbReference>
<dbReference type="AlphaFoldDB" id="L7JWY1"/>
<proteinExistence type="predicted"/>
<dbReference type="HOGENOM" id="CLU_621431_0_0_1"/>
<gene>
    <name evidence="1" type="ORF">THOM_1106</name>
</gene>
<organism evidence="1 2">
    <name type="scientific">Trachipleistophora hominis</name>
    <name type="common">Microsporidian parasite</name>
    <dbReference type="NCBI Taxonomy" id="72359"/>
    <lineage>
        <taxon>Eukaryota</taxon>
        <taxon>Fungi</taxon>
        <taxon>Fungi incertae sedis</taxon>
        <taxon>Microsporidia</taxon>
        <taxon>Pleistophoridae</taxon>
        <taxon>Trachipleistophora</taxon>
    </lineage>
</organism>